<evidence type="ECO:0000313" key="2">
    <source>
        <dbReference type="EMBL" id="KAK9295264.1"/>
    </source>
</evidence>
<feature type="compositionally biased region" description="Basic and acidic residues" evidence="1">
    <location>
        <begin position="59"/>
        <end position="69"/>
    </location>
</feature>
<accession>A0AAW0ZDB9</accession>
<sequence>MRSGDLWRACASGHTVGIEGRDARKGGEGGGEGGEVERERQRRGEGAEPVKKRPQNRQPEGEGREKVSEPRSAAVSELVQRCIKRLTMHLGILVKLCRMRADAGLVFVYRRPEMLLLTR</sequence>
<gene>
    <name evidence="2" type="ORF">QLX08_010350</name>
</gene>
<dbReference type="Proteomes" id="UP001432146">
    <property type="component" value="Unassembled WGS sequence"/>
</dbReference>
<evidence type="ECO:0000313" key="3">
    <source>
        <dbReference type="Proteomes" id="UP001432146"/>
    </source>
</evidence>
<organism evidence="2 3">
    <name type="scientific">Tetragonisca angustula</name>
    <dbReference type="NCBI Taxonomy" id="166442"/>
    <lineage>
        <taxon>Eukaryota</taxon>
        <taxon>Metazoa</taxon>
        <taxon>Ecdysozoa</taxon>
        <taxon>Arthropoda</taxon>
        <taxon>Hexapoda</taxon>
        <taxon>Insecta</taxon>
        <taxon>Pterygota</taxon>
        <taxon>Neoptera</taxon>
        <taxon>Endopterygota</taxon>
        <taxon>Hymenoptera</taxon>
        <taxon>Apocrita</taxon>
        <taxon>Aculeata</taxon>
        <taxon>Apoidea</taxon>
        <taxon>Anthophila</taxon>
        <taxon>Apidae</taxon>
        <taxon>Tetragonisca</taxon>
    </lineage>
</organism>
<reference evidence="2 3" key="1">
    <citation type="submission" date="2024-05" db="EMBL/GenBank/DDBJ databases">
        <title>The nuclear and mitochondrial genome assemblies of Tetragonisca angustula (Apidae: Meliponini), a tiny yet remarkable pollinator in the Neotropics.</title>
        <authorList>
            <person name="Ferrari R."/>
            <person name="Ricardo P.C."/>
            <person name="Dias F.C."/>
            <person name="Araujo N.S."/>
            <person name="Soares D.O."/>
            <person name="Zhou Q.-S."/>
            <person name="Zhu C.-D."/>
            <person name="Coutinho L."/>
            <person name="Airas M.C."/>
            <person name="Batista T.M."/>
        </authorList>
    </citation>
    <scope>NUCLEOTIDE SEQUENCE [LARGE SCALE GENOMIC DNA]</scope>
    <source>
        <strain evidence="2">ASF017062</strain>
        <tissue evidence="2">Abdomen</tissue>
    </source>
</reference>
<keyword evidence="3" id="KW-1185">Reference proteome</keyword>
<dbReference type="EMBL" id="JAWNGG020000276">
    <property type="protein sequence ID" value="KAK9295264.1"/>
    <property type="molecule type" value="Genomic_DNA"/>
</dbReference>
<proteinExistence type="predicted"/>
<evidence type="ECO:0000256" key="1">
    <source>
        <dbReference type="SAM" id="MobiDB-lite"/>
    </source>
</evidence>
<name>A0AAW0ZDB9_9HYME</name>
<feature type="region of interest" description="Disordered" evidence="1">
    <location>
        <begin position="17"/>
        <end position="73"/>
    </location>
</feature>
<protein>
    <submittedName>
        <fullName evidence="2">Uncharacterized protein</fullName>
    </submittedName>
</protein>
<comment type="caution">
    <text evidence="2">The sequence shown here is derived from an EMBL/GenBank/DDBJ whole genome shotgun (WGS) entry which is preliminary data.</text>
</comment>
<feature type="compositionally biased region" description="Basic and acidic residues" evidence="1">
    <location>
        <begin position="35"/>
        <end position="51"/>
    </location>
</feature>
<dbReference type="AlphaFoldDB" id="A0AAW0ZDB9"/>